<evidence type="ECO:0000256" key="3">
    <source>
        <dbReference type="ARBA" id="ARBA00022692"/>
    </source>
</evidence>
<dbReference type="InterPro" id="IPR012902">
    <property type="entry name" value="N_methyl_site"/>
</dbReference>
<evidence type="ECO:0000256" key="2">
    <source>
        <dbReference type="ARBA" id="ARBA00022481"/>
    </source>
</evidence>
<dbReference type="RefSeq" id="WP_275531902.1">
    <property type="nucleotide sequence ID" value="NZ_NFJD01000001.1"/>
</dbReference>
<keyword evidence="4 6" id="KW-1133">Transmembrane helix</keyword>
<keyword evidence="5 6" id="KW-0472">Membrane</keyword>
<comment type="caution">
    <text evidence="7">The sequence shown here is derived from an EMBL/GenBank/DDBJ whole genome shotgun (WGS) entry which is preliminary data.</text>
</comment>
<dbReference type="NCBIfam" id="TIGR02532">
    <property type="entry name" value="IV_pilin_GFxxxE"/>
    <property type="match status" value="1"/>
</dbReference>
<name>A0A1Y4DET7_9BACT</name>
<dbReference type="Gene3D" id="3.30.700.10">
    <property type="entry name" value="Glycoprotein, Type 4 Pilin"/>
    <property type="match status" value="1"/>
</dbReference>
<keyword evidence="2" id="KW-0488">Methylation</keyword>
<sequence length="168" mass="18708">MGKGFTLIELLVVVLIIGILAAVALPQYEKSVEKSRAAEAVQMLRYMNQQKQLFILANGADAVYGKKNEDLGIELPAGLTCSWTGEEEVCCNKDWCYINTGFSWGSRCPVTENVIAARMEGDGREFDGNNLERKYLLEYETCEGSANTIVCYESDKWCKLFKGKGNPI</sequence>
<organism evidence="7 8">
    <name type="scientific">Candidatus Avelusimicrobium gallicola</name>
    <dbReference type="NCBI Taxonomy" id="2562704"/>
    <lineage>
        <taxon>Bacteria</taxon>
        <taxon>Pseudomonadati</taxon>
        <taxon>Elusimicrobiota</taxon>
        <taxon>Elusimicrobia</taxon>
        <taxon>Elusimicrobiales</taxon>
        <taxon>Elusimicrobiaceae</taxon>
        <taxon>Candidatus Avelusimicrobium</taxon>
    </lineage>
</organism>
<dbReference type="SUPFAM" id="SSF54523">
    <property type="entry name" value="Pili subunits"/>
    <property type="match status" value="1"/>
</dbReference>
<dbReference type="PANTHER" id="PTHR30093">
    <property type="entry name" value="GENERAL SECRETION PATHWAY PROTEIN G"/>
    <property type="match status" value="1"/>
</dbReference>
<dbReference type="PANTHER" id="PTHR30093:SF44">
    <property type="entry name" value="TYPE II SECRETION SYSTEM CORE PROTEIN G"/>
    <property type="match status" value="1"/>
</dbReference>
<dbReference type="AlphaFoldDB" id="A0A1Y4DET7"/>
<comment type="subcellular location">
    <subcellularLocation>
        <location evidence="1">Membrane</location>
        <topology evidence="1">Single-pass membrane protein</topology>
    </subcellularLocation>
</comment>
<accession>A0A1Y4DET7</accession>
<dbReference type="GO" id="GO:0016020">
    <property type="term" value="C:membrane"/>
    <property type="evidence" value="ECO:0007669"/>
    <property type="project" value="UniProtKB-SubCell"/>
</dbReference>
<reference evidence="8" key="1">
    <citation type="submission" date="2017-04" db="EMBL/GenBank/DDBJ databases">
        <title>Function of individual gut microbiota members based on whole genome sequencing of pure cultures obtained from chicken caecum.</title>
        <authorList>
            <person name="Medvecky M."/>
            <person name="Cejkova D."/>
            <person name="Polansky O."/>
            <person name="Karasova D."/>
            <person name="Kubasova T."/>
            <person name="Cizek A."/>
            <person name="Rychlik I."/>
        </authorList>
    </citation>
    <scope>NUCLEOTIDE SEQUENCE [LARGE SCALE GENOMIC DNA]</scope>
    <source>
        <strain evidence="8">An273</strain>
    </source>
</reference>
<protein>
    <submittedName>
        <fullName evidence="7">Uncharacterized protein</fullName>
    </submittedName>
</protein>
<evidence type="ECO:0000313" key="8">
    <source>
        <dbReference type="Proteomes" id="UP000196368"/>
    </source>
</evidence>
<dbReference type="PROSITE" id="PS00409">
    <property type="entry name" value="PROKAR_NTER_METHYL"/>
    <property type="match status" value="1"/>
</dbReference>
<evidence type="ECO:0000256" key="6">
    <source>
        <dbReference type="SAM" id="Phobius"/>
    </source>
</evidence>
<keyword evidence="3 6" id="KW-0812">Transmembrane</keyword>
<dbReference type="Proteomes" id="UP000196368">
    <property type="component" value="Unassembled WGS sequence"/>
</dbReference>
<keyword evidence="8" id="KW-1185">Reference proteome</keyword>
<evidence type="ECO:0000256" key="4">
    <source>
        <dbReference type="ARBA" id="ARBA00022989"/>
    </source>
</evidence>
<gene>
    <name evidence="7" type="ORF">B5F75_02200</name>
</gene>
<dbReference type="EMBL" id="NFJD01000001">
    <property type="protein sequence ID" value="OUO57607.1"/>
    <property type="molecule type" value="Genomic_DNA"/>
</dbReference>
<proteinExistence type="predicted"/>
<evidence type="ECO:0000256" key="1">
    <source>
        <dbReference type="ARBA" id="ARBA00004167"/>
    </source>
</evidence>
<evidence type="ECO:0000313" key="7">
    <source>
        <dbReference type="EMBL" id="OUO57607.1"/>
    </source>
</evidence>
<evidence type="ECO:0000256" key="5">
    <source>
        <dbReference type="ARBA" id="ARBA00023136"/>
    </source>
</evidence>
<feature type="transmembrane region" description="Helical" evidence="6">
    <location>
        <begin position="6"/>
        <end position="26"/>
    </location>
</feature>
<dbReference type="Pfam" id="PF07963">
    <property type="entry name" value="N_methyl"/>
    <property type="match status" value="1"/>
</dbReference>
<dbReference type="InterPro" id="IPR045584">
    <property type="entry name" value="Pilin-like"/>
</dbReference>